<gene>
    <name evidence="1" type="ORF">ASPWEDRAFT_175277</name>
</gene>
<accession>A0A1L9RAK7</accession>
<dbReference type="Proteomes" id="UP000184383">
    <property type="component" value="Unassembled WGS sequence"/>
</dbReference>
<dbReference type="VEuPathDB" id="FungiDB:ASPWEDRAFT_175277"/>
<dbReference type="GeneID" id="63747187"/>
<protein>
    <submittedName>
        <fullName evidence="1">Uncharacterized protein</fullName>
    </submittedName>
</protein>
<dbReference type="RefSeq" id="XP_040685642.1">
    <property type="nucleotide sequence ID" value="XM_040831339.1"/>
</dbReference>
<organism evidence="1 2">
    <name type="scientific">Aspergillus wentii DTO 134E9</name>
    <dbReference type="NCBI Taxonomy" id="1073089"/>
    <lineage>
        <taxon>Eukaryota</taxon>
        <taxon>Fungi</taxon>
        <taxon>Dikarya</taxon>
        <taxon>Ascomycota</taxon>
        <taxon>Pezizomycotina</taxon>
        <taxon>Eurotiomycetes</taxon>
        <taxon>Eurotiomycetidae</taxon>
        <taxon>Eurotiales</taxon>
        <taxon>Aspergillaceae</taxon>
        <taxon>Aspergillus</taxon>
        <taxon>Aspergillus subgen. Cremei</taxon>
    </lineage>
</organism>
<evidence type="ECO:0000313" key="1">
    <source>
        <dbReference type="EMBL" id="OJJ31965.1"/>
    </source>
</evidence>
<reference evidence="2" key="1">
    <citation type="journal article" date="2017" name="Genome Biol.">
        <title>Comparative genomics reveals high biological diversity and specific adaptations in the industrially and medically important fungal genus Aspergillus.</title>
        <authorList>
            <person name="de Vries R.P."/>
            <person name="Riley R."/>
            <person name="Wiebenga A."/>
            <person name="Aguilar-Osorio G."/>
            <person name="Amillis S."/>
            <person name="Uchima C.A."/>
            <person name="Anderluh G."/>
            <person name="Asadollahi M."/>
            <person name="Askin M."/>
            <person name="Barry K."/>
            <person name="Battaglia E."/>
            <person name="Bayram O."/>
            <person name="Benocci T."/>
            <person name="Braus-Stromeyer S.A."/>
            <person name="Caldana C."/>
            <person name="Canovas D."/>
            <person name="Cerqueira G.C."/>
            <person name="Chen F."/>
            <person name="Chen W."/>
            <person name="Choi C."/>
            <person name="Clum A."/>
            <person name="Dos Santos R.A."/>
            <person name="Damasio A.R."/>
            <person name="Diallinas G."/>
            <person name="Emri T."/>
            <person name="Fekete E."/>
            <person name="Flipphi M."/>
            <person name="Freyberg S."/>
            <person name="Gallo A."/>
            <person name="Gournas C."/>
            <person name="Habgood R."/>
            <person name="Hainaut M."/>
            <person name="Harispe M.L."/>
            <person name="Henrissat B."/>
            <person name="Hilden K.S."/>
            <person name="Hope R."/>
            <person name="Hossain A."/>
            <person name="Karabika E."/>
            <person name="Karaffa L."/>
            <person name="Karanyi Z."/>
            <person name="Krasevec N."/>
            <person name="Kuo A."/>
            <person name="Kusch H."/>
            <person name="LaButti K."/>
            <person name="Lagendijk E.L."/>
            <person name="Lapidus A."/>
            <person name="Levasseur A."/>
            <person name="Lindquist E."/>
            <person name="Lipzen A."/>
            <person name="Logrieco A.F."/>
            <person name="MacCabe A."/>
            <person name="Maekelae M.R."/>
            <person name="Malavazi I."/>
            <person name="Melin P."/>
            <person name="Meyer V."/>
            <person name="Mielnichuk N."/>
            <person name="Miskei M."/>
            <person name="Molnar A.P."/>
            <person name="Mule G."/>
            <person name="Ngan C.Y."/>
            <person name="Orejas M."/>
            <person name="Orosz E."/>
            <person name="Ouedraogo J.P."/>
            <person name="Overkamp K.M."/>
            <person name="Park H.-S."/>
            <person name="Perrone G."/>
            <person name="Piumi F."/>
            <person name="Punt P.J."/>
            <person name="Ram A.F."/>
            <person name="Ramon A."/>
            <person name="Rauscher S."/>
            <person name="Record E."/>
            <person name="Riano-Pachon D.M."/>
            <person name="Robert V."/>
            <person name="Roehrig J."/>
            <person name="Ruller R."/>
            <person name="Salamov A."/>
            <person name="Salih N.S."/>
            <person name="Samson R.A."/>
            <person name="Sandor E."/>
            <person name="Sanguinetti M."/>
            <person name="Schuetze T."/>
            <person name="Sepcic K."/>
            <person name="Shelest E."/>
            <person name="Sherlock G."/>
            <person name="Sophianopoulou V."/>
            <person name="Squina F.M."/>
            <person name="Sun H."/>
            <person name="Susca A."/>
            <person name="Todd R.B."/>
            <person name="Tsang A."/>
            <person name="Unkles S.E."/>
            <person name="van de Wiele N."/>
            <person name="van Rossen-Uffink D."/>
            <person name="Oliveira J.V."/>
            <person name="Vesth T.C."/>
            <person name="Visser J."/>
            <person name="Yu J.-H."/>
            <person name="Zhou M."/>
            <person name="Andersen M.R."/>
            <person name="Archer D.B."/>
            <person name="Baker S.E."/>
            <person name="Benoit I."/>
            <person name="Brakhage A.A."/>
            <person name="Braus G.H."/>
            <person name="Fischer R."/>
            <person name="Frisvad J.C."/>
            <person name="Goldman G.H."/>
            <person name="Houbraken J."/>
            <person name="Oakley B."/>
            <person name="Pocsi I."/>
            <person name="Scazzocchio C."/>
            <person name="Seiboth B."/>
            <person name="vanKuyk P.A."/>
            <person name="Wortman J."/>
            <person name="Dyer P.S."/>
            <person name="Grigoriev I.V."/>
        </authorList>
    </citation>
    <scope>NUCLEOTIDE SEQUENCE [LARGE SCALE GENOMIC DNA]</scope>
    <source>
        <strain evidence="2">DTO 134E9</strain>
    </source>
</reference>
<dbReference type="AlphaFoldDB" id="A0A1L9RAK7"/>
<sequence length="173" mass="20153">MRSDGCQECPSALLQTNQTIYTELTREWYRRVTYEMTIGMSGMEFTSRCFVPYKPLPPALPYVTPLDLFFSMQDHRRGLEKTKLHDDSGEYEWMRPRGCMDLLGELMGELSGLKRLHVTFYMSLIHLPVICKTPELLSGLMEWNMEPIRRRLRGGVDLQEEGDFYSLGGRQMV</sequence>
<name>A0A1L9RAK7_ASPWE</name>
<proteinExistence type="predicted"/>
<dbReference type="EMBL" id="KV878215">
    <property type="protein sequence ID" value="OJJ31965.1"/>
    <property type="molecule type" value="Genomic_DNA"/>
</dbReference>
<evidence type="ECO:0000313" key="2">
    <source>
        <dbReference type="Proteomes" id="UP000184383"/>
    </source>
</evidence>
<keyword evidence="2" id="KW-1185">Reference proteome</keyword>
<dbReference type="STRING" id="1073089.A0A1L9RAK7"/>